<feature type="region of interest" description="Disordered" evidence="1">
    <location>
        <begin position="66"/>
        <end position="166"/>
    </location>
</feature>
<comment type="caution">
    <text evidence="3">The sequence shown here is derived from an EMBL/GenBank/DDBJ whole genome shotgun (WGS) entry which is preliminary data.</text>
</comment>
<proteinExistence type="predicted"/>
<keyword evidence="2" id="KW-1133">Transmembrane helix</keyword>
<dbReference type="Proteomes" id="UP001196843">
    <property type="component" value="Unassembled WGS sequence"/>
</dbReference>
<evidence type="ECO:0000256" key="2">
    <source>
        <dbReference type="SAM" id="Phobius"/>
    </source>
</evidence>
<feature type="compositionally biased region" description="Low complexity" evidence="1">
    <location>
        <begin position="109"/>
        <end position="138"/>
    </location>
</feature>
<keyword evidence="4" id="KW-1185">Reference proteome</keyword>
<accession>A0ABS7HQX9</accession>
<dbReference type="RefSeq" id="WP_220302069.1">
    <property type="nucleotide sequence ID" value="NZ_JAEUAW010000017.1"/>
</dbReference>
<gene>
    <name evidence="3" type="ORF">JNB62_16940</name>
</gene>
<evidence type="ECO:0000313" key="3">
    <source>
        <dbReference type="EMBL" id="MBW9095371.1"/>
    </source>
</evidence>
<dbReference type="EMBL" id="JAEUAW010000017">
    <property type="protein sequence ID" value="MBW9095371.1"/>
    <property type="molecule type" value="Genomic_DNA"/>
</dbReference>
<feature type="region of interest" description="Disordered" evidence="1">
    <location>
        <begin position="1"/>
        <end position="21"/>
    </location>
</feature>
<organism evidence="3 4">
    <name type="scientific">Microbacterium jejuense</name>
    <dbReference type="NCBI Taxonomy" id="1263637"/>
    <lineage>
        <taxon>Bacteria</taxon>
        <taxon>Bacillati</taxon>
        <taxon>Actinomycetota</taxon>
        <taxon>Actinomycetes</taxon>
        <taxon>Micrococcales</taxon>
        <taxon>Microbacteriaceae</taxon>
        <taxon>Microbacterium</taxon>
    </lineage>
</organism>
<name>A0ABS7HQX9_9MICO</name>
<protein>
    <submittedName>
        <fullName evidence="3">Uncharacterized protein</fullName>
    </submittedName>
</protein>
<keyword evidence="2" id="KW-0812">Transmembrane</keyword>
<evidence type="ECO:0000256" key="1">
    <source>
        <dbReference type="SAM" id="MobiDB-lite"/>
    </source>
</evidence>
<feature type="compositionally biased region" description="Low complexity" evidence="1">
    <location>
        <begin position="66"/>
        <end position="89"/>
    </location>
</feature>
<keyword evidence="2" id="KW-0472">Membrane</keyword>
<sequence length="166" mass="16378">MVTDPSRGSEAPAPLTRRTSPVFVDRSGRRVRRIRVAAIAGVTALGLSLGLVVVSVLGVPTVVSPLLPSRAPAADASSPVAPQPQASTPAPAPEPSANPRDGSRDADADASATPDAAVEPARAAATAPSPIATEAATPGNAPPVADRGNSEAAPGRANAPTEPAKP</sequence>
<feature type="transmembrane region" description="Helical" evidence="2">
    <location>
        <begin position="36"/>
        <end position="59"/>
    </location>
</feature>
<reference evidence="3 4" key="1">
    <citation type="journal article" date="2021" name="MBio">
        <title>Poor Competitiveness of Bradyrhizobium in Pigeon Pea Root Colonization in Indian Soils.</title>
        <authorList>
            <person name="Chalasani D."/>
            <person name="Basu A."/>
            <person name="Pullabhotla S.V.S.R.N."/>
            <person name="Jorrin B."/>
            <person name="Neal A.L."/>
            <person name="Poole P.S."/>
            <person name="Podile A.R."/>
            <person name="Tkacz A."/>
        </authorList>
    </citation>
    <scope>NUCLEOTIDE SEQUENCE [LARGE SCALE GENOMIC DNA]</scope>
    <source>
        <strain evidence="3 4">HU14</strain>
    </source>
</reference>
<evidence type="ECO:0000313" key="4">
    <source>
        <dbReference type="Proteomes" id="UP001196843"/>
    </source>
</evidence>